<organism evidence="3 4">
    <name type="scientific">Leeuwenhoekiella nanhaiensis</name>
    <dbReference type="NCBI Taxonomy" id="1655491"/>
    <lineage>
        <taxon>Bacteria</taxon>
        <taxon>Pseudomonadati</taxon>
        <taxon>Bacteroidota</taxon>
        <taxon>Flavobacteriia</taxon>
        <taxon>Flavobacteriales</taxon>
        <taxon>Flavobacteriaceae</taxon>
        <taxon>Leeuwenhoekiella</taxon>
    </lineage>
</organism>
<dbReference type="PANTHER" id="PTHR46928:SF1">
    <property type="entry name" value="MESENCHYME-SPECIFIC CELL SURFACE GLYCOPROTEIN"/>
    <property type="match status" value="1"/>
</dbReference>
<dbReference type="SUPFAM" id="SSF51004">
    <property type="entry name" value="C-terminal (heme d1) domain of cytochrome cd1-nitrite reductase"/>
    <property type="match status" value="1"/>
</dbReference>
<proteinExistence type="predicted"/>
<dbReference type="Proteomes" id="UP000229433">
    <property type="component" value="Unassembled WGS sequence"/>
</dbReference>
<dbReference type="NCBIfam" id="NF038117">
    <property type="entry name" value="choice_anch_I"/>
    <property type="match status" value="1"/>
</dbReference>
<keyword evidence="4" id="KW-1185">Reference proteome</keyword>
<dbReference type="PROSITE" id="PS51257">
    <property type="entry name" value="PROKAR_LIPOPROTEIN"/>
    <property type="match status" value="1"/>
</dbReference>
<accession>A0A2G1VT17</accession>
<evidence type="ECO:0000313" key="3">
    <source>
        <dbReference type="EMBL" id="PHQ29933.1"/>
    </source>
</evidence>
<dbReference type="OrthoDB" id="9803927at2"/>
<dbReference type="Pfam" id="PF22494">
    <property type="entry name" value="choice_anch_I"/>
    <property type="match status" value="1"/>
</dbReference>
<comment type="caution">
    <text evidence="3">The sequence shown here is derived from an EMBL/GenBank/DDBJ whole genome shotgun (WGS) entry which is preliminary data.</text>
</comment>
<feature type="region of interest" description="Disordered" evidence="1">
    <location>
        <begin position="410"/>
        <end position="433"/>
    </location>
</feature>
<feature type="compositionally biased region" description="Basic and acidic residues" evidence="1">
    <location>
        <begin position="419"/>
        <end position="432"/>
    </location>
</feature>
<evidence type="ECO:0000313" key="4">
    <source>
        <dbReference type="Proteomes" id="UP000229433"/>
    </source>
</evidence>
<evidence type="ECO:0000256" key="1">
    <source>
        <dbReference type="SAM" id="MobiDB-lite"/>
    </source>
</evidence>
<evidence type="ECO:0000259" key="2">
    <source>
        <dbReference type="Pfam" id="PF22494"/>
    </source>
</evidence>
<feature type="domain" description="Choice-of-anchor I" evidence="2">
    <location>
        <begin position="38"/>
        <end position="515"/>
    </location>
</feature>
<gene>
    <name evidence="3" type="ORF">CJ305_08165</name>
</gene>
<protein>
    <submittedName>
        <fullName evidence="3">Alkaline phosphatase</fullName>
    </submittedName>
</protein>
<dbReference type="InterPro" id="IPR015943">
    <property type="entry name" value="WD40/YVTN_repeat-like_dom_sf"/>
</dbReference>
<dbReference type="RefSeq" id="WP_099645774.1">
    <property type="nucleotide sequence ID" value="NZ_KZ319289.1"/>
</dbReference>
<dbReference type="EMBL" id="NQXA01000003">
    <property type="protein sequence ID" value="PHQ29933.1"/>
    <property type="molecule type" value="Genomic_DNA"/>
</dbReference>
<dbReference type="InterPro" id="IPR011048">
    <property type="entry name" value="Haem_d1_sf"/>
</dbReference>
<sequence length="517" mass="55656">MKKRILSALVVAALAFTGCENDDDTIQPVVDTTVNFTYLASVDLGGEAAAEISAYDPQTQRLFVTNSEKSGVSVVDLSDPANPLHLEASFLAVGTVNSVAVKDGKLAIAIENTVKQNNGKIAVYNTADLSLDAEYTVGALPDMVTFTPDGNYILVANEGEPNDDYTVDPEGSVSVIDLATGTVRNAGFSAFSAQQASLEAEGLRIFGPGASFTQDIEPEYIAVSDDSATAWITLQENNGIAKLDIATASITDIYPLGFKDFSQSGNMLDASNRDDVDELKNWPVFGIYMPDAISHFTAKGMSYLITANEGDSRDYDGYSEEERIKDISLDPTAFAAFDIAMLLEDENLGRLKITTANGDTDNDGDFDVLYSYGARSFSIWDTNGTLVYDSGDDIARKNLEFAPQYFNLDNEDNATNLQDGEKDGRSDDKGAEPESTAILDIAGERQIAIIGLERVSALMVYDVTNPAAPVFLQWLQRNTDVAPEGLITVSREDSPNGKDLIIAAHEASGTVSIYQNN</sequence>
<dbReference type="InterPro" id="IPR052956">
    <property type="entry name" value="Mesenchyme-surface_protein"/>
</dbReference>
<reference evidence="3 4" key="1">
    <citation type="submission" date="2017-08" db="EMBL/GenBank/DDBJ databases">
        <title>The whole genome shortgun sequences of strain Leeuwenhoekiella nanhaiensis G18 from the South China Sea.</title>
        <authorList>
            <person name="Liu Q."/>
        </authorList>
    </citation>
    <scope>NUCLEOTIDE SEQUENCE [LARGE SCALE GENOMIC DNA]</scope>
    <source>
        <strain evidence="3 4">G18</strain>
    </source>
</reference>
<dbReference type="PANTHER" id="PTHR46928">
    <property type="entry name" value="MESENCHYME-SPECIFIC CELL SURFACE GLYCOPROTEIN"/>
    <property type="match status" value="1"/>
</dbReference>
<name>A0A2G1VT17_9FLAO</name>
<dbReference type="Gene3D" id="2.130.10.10">
    <property type="entry name" value="YVTN repeat-like/Quinoprotein amine dehydrogenase"/>
    <property type="match status" value="1"/>
</dbReference>
<dbReference type="InterPro" id="IPR055188">
    <property type="entry name" value="Choice_anch_I"/>
</dbReference>
<dbReference type="AlphaFoldDB" id="A0A2G1VT17"/>